<proteinExistence type="predicted"/>
<evidence type="ECO:0000313" key="2">
    <source>
        <dbReference type="EMBL" id="RXK62285.1"/>
    </source>
</evidence>
<dbReference type="OrthoDB" id="9790377at2"/>
<dbReference type="RefSeq" id="WP_129129656.1">
    <property type="nucleotide sequence ID" value="NZ_SDHW01000001.1"/>
</dbReference>
<dbReference type="Pfam" id="PF13588">
    <property type="entry name" value="HSDR_N_2"/>
    <property type="match status" value="1"/>
</dbReference>
<dbReference type="InterPro" id="IPR029464">
    <property type="entry name" value="HSDR_N"/>
</dbReference>
<reference evidence="2 3" key="1">
    <citation type="submission" date="2019-01" db="EMBL/GenBank/DDBJ databases">
        <title>Lacibacter sp. strain TTM-7.</title>
        <authorList>
            <person name="Chen W.-M."/>
        </authorList>
    </citation>
    <scope>NUCLEOTIDE SEQUENCE [LARGE SCALE GENOMIC DNA]</scope>
    <source>
        <strain evidence="2 3">TTM-7</strain>
    </source>
</reference>
<evidence type="ECO:0000313" key="3">
    <source>
        <dbReference type="Proteomes" id="UP000290204"/>
    </source>
</evidence>
<dbReference type="AlphaFoldDB" id="A0A4Q1CNH1"/>
<keyword evidence="3" id="KW-1185">Reference proteome</keyword>
<gene>
    <name evidence="2" type="ORF">ESA94_04545</name>
</gene>
<dbReference type="Proteomes" id="UP000290204">
    <property type="component" value="Unassembled WGS sequence"/>
</dbReference>
<evidence type="ECO:0000259" key="1">
    <source>
        <dbReference type="Pfam" id="PF13588"/>
    </source>
</evidence>
<sequence length="145" mass="17289">MIQVTFPQPAFRIKEDEGKELIFDEIRKQWVRLTPEEWVRQNLLQYLIQTKKYPAAFIGVEKEISLAELKKRFDVLIYDSNHQPWMMIECKAMDVELSEKVLEQIVRYNMSVPVPYLVISNGSYTYAWVKKENRLISITDLPEFE</sequence>
<feature type="domain" description="Type I restriction enzyme R protein N-terminal" evidence="1">
    <location>
        <begin position="35"/>
        <end position="142"/>
    </location>
</feature>
<organism evidence="2 3">
    <name type="scientific">Lacibacter luteus</name>
    <dbReference type="NCBI Taxonomy" id="2508719"/>
    <lineage>
        <taxon>Bacteria</taxon>
        <taxon>Pseudomonadati</taxon>
        <taxon>Bacteroidota</taxon>
        <taxon>Chitinophagia</taxon>
        <taxon>Chitinophagales</taxon>
        <taxon>Chitinophagaceae</taxon>
        <taxon>Lacibacter</taxon>
    </lineage>
</organism>
<dbReference type="EMBL" id="SDHW01000001">
    <property type="protein sequence ID" value="RXK62285.1"/>
    <property type="molecule type" value="Genomic_DNA"/>
</dbReference>
<protein>
    <submittedName>
        <fullName evidence="2">Type I restriction enzyme HsdR N-terminal domain-containing protein</fullName>
    </submittedName>
</protein>
<accession>A0A4Q1CNH1</accession>
<comment type="caution">
    <text evidence="2">The sequence shown here is derived from an EMBL/GenBank/DDBJ whole genome shotgun (WGS) entry which is preliminary data.</text>
</comment>
<name>A0A4Q1CNH1_9BACT</name>